<keyword evidence="6" id="KW-1185">Reference proteome</keyword>
<evidence type="ECO:0000256" key="2">
    <source>
        <dbReference type="ARBA" id="ARBA00023125"/>
    </source>
</evidence>
<dbReference type="InterPro" id="IPR011991">
    <property type="entry name" value="ArsR-like_HTH"/>
</dbReference>
<reference evidence="5 6" key="1">
    <citation type="submission" date="2019-11" db="EMBL/GenBank/DDBJ databases">
        <title>P. haliotis isolates from Z. marina roots.</title>
        <authorList>
            <person name="Cohen M."/>
            <person name="Jospin G."/>
            <person name="Eisen J.A."/>
            <person name="Coil D.A."/>
        </authorList>
    </citation>
    <scope>NUCLEOTIDE SEQUENCE [LARGE SCALE GENOMIC DNA]</scope>
    <source>
        <strain evidence="5 6">UCD-MCMsp1aY</strain>
    </source>
</reference>
<dbReference type="PANTHER" id="PTHR33154">
    <property type="entry name" value="TRANSCRIPTIONAL REGULATOR, ARSR FAMILY"/>
    <property type="match status" value="1"/>
</dbReference>
<dbReference type="GO" id="GO:0003700">
    <property type="term" value="F:DNA-binding transcription factor activity"/>
    <property type="evidence" value="ECO:0007669"/>
    <property type="project" value="InterPro"/>
</dbReference>
<keyword evidence="3" id="KW-0804">Transcription</keyword>
<dbReference type="InterPro" id="IPR051081">
    <property type="entry name" value="HTH_MetalResp_TranReg"/>
</dbReference>
<dbReference type="InterPro" id="IPR001845">
    <property type="entry name" value="HTH_ArsR_DNA-bd_dom"/>
</dbReference>
<dbReference type="Pfam" id="PF01022">
    <property type="entry name" value="HTH_5"/>
    <property type="match status" value="1"/>
</dbReference>
<dbReference type="OrthoDB" id="9796124at2"/>
<dbReference type="AlphaFoldDB" id="A0A6N8F7K2"/>
<dbReference type="GO" id="GO:0003677">
    <property type="term" value="F:DNA binding"/>
    <property type="evidence" value="ECO:0007669"/>
    <property type="project" value="UniProtKB-KW"/>
</dbReference>
<dbReference type="PRINTS" id="PR00778">
    <property type="entry name" value="HTHARSR"/>
</dbReference>
<name>A0A6N8F7K2_9GAMM</name>
<protein>
    <submittedName>
        <fullName evidence="5">Metalloregulator ArsR/SmtB family transcription factor</fullName>
    </submittedName>
</protein>
<evidence type="ECO:0000313" key="6">
    <source>
        <dbReference type="Proteomes" id="UP000439994"/>
    </source>
</evidence>
<dbReference type="InterPro" id="IPR036388">
    <property type="entry name" value="WH-like_DNA-bd_sf"/>
</dbReference>
<dbReference type="SUPFAM" id="SSF46785">
    <property type="entry name" value="Winged helix' DNA-binding domain"/>
    <property type="match status" value="1"/>
</dbReference>
<dbReference type="EMBL" id="WOCD01000003">
    <property type="protein sequence ID" value="MUH72154.1"/>
    <property type="molecule type" value="Genomic_DNA"/>
</dbReference>
<dbReference type="NCBIfam" id="NF033788">
    <property type="entry name" value="HTH_metalloreg"/>
    <property type="match status" value="1"/>
</dbReference>
<evidence type="ECO:0000313" key="5">
    <source>
        <dbReference type="EMBL" id="MUH72154.1"/>
    </source>
</evidence>
<evidence type="ECO:0000256" key="1">
    <source>
        <dbReference type="ARBA" id="ARBA00023015"/>
    </source>
</evidence>
<sequence length="100" mass="11579">MNIQEMRQCAPKALSLLKIMSNENRLFILCNLLEGELAVNDLVARVNLAQSALSQHLAILREHNFVKTRKESQTVYYSLDSKDVVRMMMLLQDLYLPKKQ</sequence>
<dbReference type="Proteomes" id="UP000439994">
    <property type="component" value="Unassembled WGS sequence"/>
</dbReference>
<dbReference type="PROSITE" id="PS50987">
    <property type="entry name" value="HTH_ARSR_2"/>
    <property type="match status" value="1"/>
</dbReference>
<dbReference type="Gene3D" id="1.10.10.10">
    <property type="entry name" value="Winged helix-like DNA-binding domain superfamily/Winged helix DNA-binding domain"/>
    <property type="match status" value="1"/>
</dbReference>
<comment type="caution">
    <text evidence="5">The sequence shown here is derived from an EMBL/GenBank/DDBJ whole genome shotgun (WGS) entry which is preliminary data.</text>
</comment>
<keyword evidence="2" id="KW-0238">DNA-binding</keyword>
<organism evidence="5 6">
    <name type="scientific">Psychrosphaera haliotis</name>
    <dbReference type="NCBI Taxonomy" id="555083"/>
    <lineage>
        <taxon>Bacteria</taxon>
        <taxon>Pseudomonadati</taxon>
        <taxon>Pseudomonadota</taxon>
        <taxon>Gammaproteobacteria</taxon>
        <taxon>Alteromonadales</taxon>
        <taxon>Pseudoalteromonadaceae</taxon>
        <taxon>Psychrosphaera</taxon>
    </lineage>
</organism>
<proteinExistence type="predicted"/>
<dbReference type="PANTHER" id="PTHR33154:SF28">
    <property type="entry name" value="HTH-TYPE TRANSCRIPTIONAL REGULATOR YGAV-RELATED"/>
    <property type="match status" value="1"/>
</dbReference>
<dbReference type="RefSeq" id="WP_155695353.1">
    <property type="nucleotide sequence ID" value="NZ_BAAAFQ010000004.1"/>
</dbReference>
<gene>
    <name evidence="5" type="ORF">GNP35_06485</name>
</gene>
<dbReference type="SMART" id="SM00418">
    <property type="entry name" value="HTH_ARSR"/>
    <property type="match status" value="1"/>
</dbReference>
<dbReference type="CDD" id="cd00090">
    <property type="entry name" value="HTH_ARSR"/>
    <property type="match status" value="1"/>
</dbReference>
<keyword evidence="1" id="KW-0805">Transcription regulation</keyword>
<accession>A0A6N8F7K2</accession>
<evidence type="ECO:0000256" key="3">
    <source>
        <dbReference type="ARBA" id="ARBA00023163"/>
    </source>
</evidence>
<dbReference type="InterPro" id="IPR036390">
    <property type="entry name" value="WH_DNA-bd_sf"/>
</dbReference>
<feature type="domain" description="HTH arsR-type" evidence="4">
    <location>
        <begin position="3"/>
        <end position="99"/>
    </location>
</feature>
<evidence type="ECO:0000259" key="4">
    <source>
        <dbReference type="PROSITE" id="PS50987"/>
    </source>
</evidence>